<keyword evidence="4" id="KW-1185">Reference proteome</keyword>
<reference evidence="4" key="1">
    <citation type="journal article" date="2013" name="Science">
        <title>The Amborella genome and the evolution of flowering plants.</title>
        <authorList>
            <consortium name="Amborella Genome Project"/>
        </authorList>
    </citation>
    <scope>NUCLEOTIDE SEQUENCE [LARGE SCALE GENOMIC DNA]</scope>
</reference>
<feature type="compositionally biased region" description="Polar residues" evidence="1">
    <location>
        <begin position="147"/>
        <end position="160"/>
    </location>
</feature>
<protein>
    <recommendedName>
        <fullName evidence="2">Retroviral polymerase SH3-like domain-containing protein</fullName>
    </recommendedName>
</protein>
<feature type="compositionally biased region" description="Low complexity" evidence="1">
    <location>
        <begin position="128"/>
        <end position="140"/>
    </location>
</feature>
<dbReference type="Gramene" id="ERN18214">
    <property type="protein sequence ID" value="ERN18214"/>
    <property type="gene ID" value="AMTR_s00055p00022090"/>
</dbReference>
<evidence type="ECO:0000313" key="3">
    <source>
        <dbReference type="EMBL" id="ERN18214.1"/>
    </source>
</evidence>
<dbReference type="Pfam" id="PF25597">
    <property type="entry name" value="SH3_retrovirus"/>
    <property type="match status" value="1"/>
</dbReference>
<dbReference type="InterPro" id="IPR057670">
    <property type="entry name" value="SH3_retrovirus"/>
</dbReference>
<feature type="compositionally biased region" description="Polar residues" evidence="1">
    <location>
        <begin position="187"/>
        <end position="206"/>
    </location>
</feature>
<sequence>MCFVGYSLNYHDYRCLDPAIGCIFLSRHVVFDESQFPFATSAPLNSINNHTQTSHTSSVVIGPLHVPHGSSPSHVHASSPVPTTSNSPPNPPNTSHSPRTNSTPNNLPTTLHSPSLQHIASTAHDPSDTTTSNISLSLSTQPFVPPNNINASSTQPSTHPMITRSPDGTRYKRVLLFTLYPMPAAHATSTTPREPTCHTQASKLPA</sequence>
<feature type="region of interest" description="Disordered" evidence="1">
    <location>
        <begin position="186"/>
        <end position="206"/>
    </location>
</feature>
<gene>
    <name evidence="3" type="ORF">AMTR_s00055p00022090</name>
</gene>
<dbReference type="OMA" id="VASHTQD"/>
<evidence type="ECO:0000313" key="4">
    <source>
        <dbReference type="Proteomes" id="UP000017836"/>
    </source>
</evidence>
<evidence type="ECO:0000256" key="1">
    <source>
        <dbReference type="SAM" id="MobiDB-lite"/>
    </source>
</evidence>
<dbReference type="eggNOG" id="KOG0017">
    <property type="taxonomic scope" value="Eukaryota"/>
</dbReference>
<feature type="compositionally biased region" description="Low complexity" evidence="1">
    <location>
        <begin position="63"/>
        <end position="111"/>
    </location>
</feature>
<organism evidence="3 4">
    <name type="scientific">Amborella trichopoda</name>
    <dbReference type="NCBI Taxonomy" id="13333"/>
    <lineage>
        <taxon>Eukaryota</taxon>
        <taxon>Viridiplantae</taxon>
        <taxon>Streptophyta</taxon>
        <taxon>Embryophyta</taxon>
        <taxon>Tracheophyta</taxon>
        <taxon>Spermatophyta</taxon>
        <taxon>Magnoliopsida</taxon>
        <taxon>Amborellales</taxon>
        <taxon>Amborellaceae</taxon>
        <taxon>Amborella</taxon>
    </lineage>
</organism>
<dbReference type="Proteomes" id="UP000017836">
    <property type="component" value="Unassembled WGS sequence"/>
</dbReference>
<accession>U5D6Y1</accession>
<feature type="domain" description="Retroviral polymerase SH3-like" evidence="2">
    <location>
        <begin position="2"/>
        <end position="41"/>
    </location>
</feature>
<name>U5D6Y1_AMBTC</name>
<dbReference type="AlphaFoldDB" id="U5D6Y1"/>
<feature type="region of interest" description="Disordered" evidence="1">
    <location>
        <begin position="55"/>
        <end position="166"/>
    </location>
</feature>
<dbReference type="EMBL" id="KI392237">
    <property type="protein sequence ID" value="ERN18214.1"/>
    <property type="molecule type" value="Genomic_DNA"/>
</dbReference>
<dbReference type="HOGENOM" id="CLU_1333545_0_0_1"/>
<proteinExistence type="predicted"/>
<evidence type="ECO:0000259" key="2">
    <source>
        <dbReference type="Pfam" id="PF25597"/>
    </source>
</evidence>